<feature type="transmembrane region" description="Helical" evidence="5">
    <location>
        <begin position="20"/>
        <end position="40"/>
    </location>
</feature>
<dbReference type="KEGG" id="smaz:LH19_22505"/>
<feature type="transmembrane region" description="Helical" evidence="5">
    <location>
        <begin position="46"/>
        <end position="65"/>
    </location>
</feature>
<reference evidence="7 8" key="2">
    <citation type="journal article" date="2016" name="Genome Announc.">
        <title>Complete Genome Sequence of Sphingopyxis macrogoltabida Strain 203N (NBRC 111659), a Polyethylene Glycol Degrader.</title>
        <authorList>
            <person name="Ohtsubo Y."/>
            <person name="Nonoyama S."/>
            <person name="Nagata Y."/>
            <person name="Numata M."/>
            <person name="Tsuchikane K."/>
            <person name="Hosoyama A."/>
            <person name="Yamazoe A."/>
            <person name="Tsuda M."/>
            <person name="Fujita N."/>
            <person name="Kawai F."/>
        </authorList>
    </citation>
    <scope>NUCLEOTIDE SEQUENCE [LARGE SCALE GENOMIC DNA]</scope>
    <source>
        <strain evidence="7 8">203N</strain>
    </source>
</reference>
<feature type="transmembrane region" description="Helical" evidence="5">
    <location>
        <begin position="207"/>
        <end position="224"/>
    </location>
</feature>
<dbReference type="InterPro" id="IPR007016">
    <property type="entry name" value="O-antigen_ligase-rel_domated"/>
</dbReference>
<feature type="transmembrane region" description="Helical" evidence="5">
    <location>
        <begin position="236"/>
        <end position="255"/>
    </location>
</feature>
<evidence type="ECO:0000256" key="4">
    <source>
        <dbReference type="ARBA" id="ARBA00023136"/>
    </source>
</evidence>
<evidence type="ECO:0000259" key="6">
    <source>
        <dbReference type="Pfam" id="PF04932"/>
    </source>
</evidence>
<keyword evidence="2 5" id="KW-0812">Transmembrane</keyword>
<name>A0AAC9AXP7_SPHMC</name>
<organism evidence="7 8">
    <name type="scientific">Sphingopyxis macrogoltabida</name>
    <name type="common">Sphingomonas macrogoltabidus</name>
    <dbReference type="NCBI Taxonomy" id="33050"/>
    <lineage>
        <taxon>Bacteria</taxon>
        <taxon>Pseudomonadati</taxon>
        <taxon>Pseudomonadota</taxon>
        <taxon>Alphaproteobacteria</taxon>
        <taxon>Sphingomonadales</taxon>
        <taxon>Sphingomonadaceae</taxon>
        <taxon>Sphingopyxis</taxon>
    </lineage>
</organism>
<comment type="subcellular location">
    <subcellularLocation>
        <location evidence="1">Membrane</location>
        <topology evidence="1">Multi-pass membrane protein</topology>
    </subcellularLocation>
</comment>
<keyword evidence="8" id="KW-1185">Reference proteome</keyword>
<feature type="domain" description="O-antigen ligase-related" evidence="6">
    <location>
        <begin position="244"/>
        <end position="403"/>
    </location>
</feature>
<feature type="transmembrane region" description="Helical" evidence="5">
    <location>
        <begin position="72"/>
        <end position="91"/>
    </location>
</feature>
<reference evidence="8" key="1">
    <citation type="submission" date="2015-11" db="EMBL/GenBank/DDBJ databases">
        <title>Complete genome sequence of a polyethylene-glycol degrader Sphingopyxis macrogoltabida 203N (NBRC 111659).</title>
        <authorList>
            <person name="Yoshiyuki O."/>
            <person name="Shouta N."/>
            <person name="Nagata Y."/>
            <person name="Numata M."/>
            <person name="Tsuchikane K."/>
            <person name="Hosoyama A."/>
            <person name="Yamazoe A."/>
            <person name="Tsuda M."/>
            <person name="Fujita N."/>
            <person name="Kawai F."/>
        </authorList>
    </citation>
    <scope>NUCLEOTIDE SEQUENCE [LARGE SCALE GENOMIC DNA]</scope>
    <source>
        <strain evidence="8">203N</strain>
    </source>
</reference>
<evidence type="ECO:0000256" key="5">
    <source>
        <dbReference type="SAM" id="Phobius"/>
    </source>
</evidence>
<evidence type="ECO:0000256" key="1">
    <source>
        <dbReference type="ARBA" id="ARBA00004141"/>
    </source>
</evidence>
<feature type="transmembrane region" description="Helical" evidence="5">
    <location>
        <begin position="391"/>
        <end position="411"/>
    </location>
</feature>
<dbReference type="PANTHER" id="PTHR37422:SF23">
    <property type="entry name" value="TEICHURONIC ACID BIOSYNTHESIS PROTEIN TUAE"/>
    <property type="match status" value="1"/>
</dbReference>
<feature type="transmembrane region" description="Helical" evidence="5">
    <location>
        <begin position="158"/>
        <end position="181"/>
    </location>
</feature>
<dbReference type="InterPro" id="IPR051533">
    <property type="entry name" value="WaaL-like"/>
</dbReference>
<dbReference type="Pfam" id="PF04932">
    <property type="entry name" value="Wzy_C"/>
    <property type="match status" value="1"/>
</dbReference>
<feature type="transmembrane region" description="Helical" evidence="5">
    <location>
        <begin position="432"/>
        <end position="451"/>
    </location>
</feature>
<feature type="transmembrane region" description="Helical" evidence="5">
    <location>
        <begin position="261"/>
        <end position="279"/>
    </location>
</feature>
<evidence type="ECO:0000313" key="7">
    <source>
        <dbReference type="EMBL" id="AMU91896.1"/>
    </source>
</evidence>
<dbReference type="AlphaFoldDB" id="A0AAC9AXP7"/>
<evidence type="ECO:0000256" key="2">
    <source>
        <dbReference type="ARBA" id="ARBA00022692"/>
    </source>
</evidence>
<evidence type="ECO:0000313" key="8">
    <source>
        <dbReference type="Proteomes" id="UP000076088"/>
    </source>
</evidence>
<keyword evidence="4 5" id="KW-0472">Membrane</keyword>
<protein>
    <recommendedName>
        <fullName evidence="6">O-antigen ligase-related domain-containing protein</fullName>
    </recommendedName>
</protein>
<dbReference type="RefSeq" id="WP_054731846.1">
    <property type="nucleotide sequence ID" value="NZ_CP009429.1"/>
</dbReference>
<sequence length="488" mass="53539">MLEKMKKRNGRRNLAQASRYSLKSALPLIFFLCFVFLLGGASRSDIASVPLLRGGSLLFAFWAATQMRKEDWVRIAVPLGLLVAASVWMALQLVPLPPEAWQALPGREIVADTGRLLGEDDLWRPLSLAPSQTLNSLLAMTVPFATLLLAARVRVEDISYILFAFVGIACVSALLGFVQLLSDGASGAYLYRITNADAMVGLFANRNHHAIFMACALMIAGTLLRDEFLARRQRGATKFALLIAAVMFASLTIFIGSRAGLIGGICVILIVYLTLAFTLRGTRVEVSPTEKKRFGGWAQLAILALPALLLFLTLNAALWADRTTALSRLADQDMAADLRVRAWPTVSSMLETFWIWGSGFGSFPDVYKIFEPDNLLAPGYFNHAHNDWVEVLLTGGLPFALILLLTLLWLVRQVVGQGIRTLLSGRRGDYRLMALVVIFLLAGSSVVDYPLRVPSMQAMAIALVLLVFCPSSRAFRRHLSLKPNGDSL</sequence>
<accession>A0AAC9AXP7</accession>
<gene>
    <name evidence="7" type="ORF">ATM17_23065</name>
</gene>
<proteinExistence type="predicted"/>
<evidence type="ECO:0000256" key="3">
    <source>
        <dbReference type="ARBA" id="ARBA00022989"/>
    </source>
</evidence>
<feature type="transmembrane region" description="Helical" evidence="5">
    <location>
        <begin position="133"/>
        <end position="151"/>
    </location>
</feature>
<dbReference type="PANTHER" id="PTHR37422">
    <property type="entry name" value="TEICHURONIC ACID BIOSYNTHESIS PROTEIN TUAE"/>
    <property type="match status" value="1"/>
</dbReference>
<dbReference type="Proteomes" id="UP000076088">
    <property type="component" value="Chromosome"/>
</dbReference>
<dbReference type="GO" id="GO:0016020">
    <property type="term" value="C:membrane"/>
    <property type="evidence" value="ECO:0007669"/>
    <property type="project" value="UniProtKB-SubCell"/>
</dbReference>
<feature type="transmembrane region" description="Helical" evidence="5">
    <location>
        <begin position="457"/>
        <end position="475"/>
    </location>
</feature>
<feature type="transmembrane region" description="Helical" evidence="5">
    <location>
        <begin position="300"/>
        <end position="320"/>
    </location>
</feature>
<keyword evidence="3 5" id="KW-1133">Transmembrane helix</keyword>
<dbReference type="EMBL" id="CP013344">
    <property type="protein sequence ID" value="AMU91896.1"/>
    <property type="molecule type" value="Genomic_DNA"/>
</dbReference>